<feature type="region of interest" description="Disordered" evidence="1">
    <location>
        <begin position="98"/>
        <end position="127"/>
    </location>
</feature>
<organism evidence="3 4">
    <name type="scientific">Thalassobaculum fulvum</name>
    <dbReference type="NCBI Taxonomy" id="1633335"/>
    <lineage>
        <taxon>Bacteria</taxon>
        <taxon>Pseudomonadati</taxon>
        <taxon>Pseudomonadota</taxon>
        <taxon>Alphaproteobacteria</taxon>
        <taxon>Rhodospirillales</taxon>
        <taxon>Thalassobaculaceae</taxon>
        <taxon>Thalassobaculum</taxon>
    </lineage>
</organism>
<dbReference type="RefSeq" id="WP_189992075.1">
    <property type="nucleotide sequence ID" value="NZ_BMZS01000008.1"/>
</dbReference>
<dbReference type="AlphaFoldDB" id="A0A918XVG7"/>
<dbReference type="PROSITE" id="PS51257">
    <property type="entry name" value="PROKAR_LIPOPROTEIN"/>
    <property type="match status" value="1"/>
</dbReference>
<keyword evidence="4" id="KW-1185">Reference proteome</keyword>
<comment type="caution">
    <text evidence="3">The sequence shown here is derived from an EMBL/GenBank/DDBJ whole genome shotgun (WGS) entry which is preliminary data.</text>
</comment>
<sequence length="276" mass="29260">MRRLIWALALAATTAGCGAESLLQSPSERREEIAAAVAEALDAEKGWQTRFVERRTETMLSEQQAIAARTQEIDSRTKALEDRLDDVVRRVPSIADPGFGRVSGGGRASTPEPARAAAPAPAPAPAPVAELSAADRAELGALRSDLDAMTGAVAQLLTDRERAEAAARARFERLELRTSGLGWPDDGGADHGVHLASYRTHDAALRGWEVLQTRHRAILGGETPTFVEVKTVAGPYVRLFAGVGRPEASLTAIRDAIRDGGDYAMVLPLPTAGPGS</sequence>
<evidence type="ECO:0000313" key="3">
    <source>
        <dbReference type="EMBL" id="GHD55996.1"/>
    </source>
</evidence>
<dbReference type="EMBL" id="BMZS01000008">
    <property type="protein sequence ID" value="GHD55996.1"/>
    <property type="molecule type" value="Genomic_DNA"/>
</dbReference>
<feature type="signal peptide" evidence="2">
    <location>
        <begin position="1"/>
        <end position="19"/>
    </location>
</feature>
<evidence type="ECO:0008006" key="5">
    <source>
        <dbReference type="Google" id="ProtNLM"/>
    </source>
</evidence>
<proteinExistence type="predicted"/>
<dbReference type="Proteomes" id="UP000630353">
    <property type="component" value="Unassembled WGS sequence"/>
</dbReference>
<protein>
    <recommendedName>
        <fullName evidence="5">SPOR domain-containing protein</fullName>
    </recommendedName>
</protein>
<keyword evidence="2" id="KW-0732">Signal</keyword>
<evidence type="ECO:0000256" key="1">
    <source>
        <dbReference type="SAM" id="MobiDB-lite"/>
    </source>
</evidence>
<accession>A0A918XVG7</accession>
<feature type="compositionally biased region" description="Low complexity" evidence="1">
    <location>
        <begin position="108"/>
        <end position="119"/>
    </location>
</feature>
<name>A0A918XVG7_9PROT</name>
<reference evidence="3" key="1">
    <citation type="journal article" date="2014" name="Int. J. Syst. Evol. Microbiol.">
        <title>Complete genome sequence of Corynebacterium casei LMG S-19264T (=DSM 44701T), isolated from a smear-ripened cheese.</title>
        <authorList>
            <consortium name="US DOE Joint Genome Institute (JGI-PGF)"/>
            <person name="Walter F."/>
            <person name="Albersmeier A."/>
            <person name="Kalinowski J."/>
            <person name="Ruckert C."/>
        </authorList>
    </citation>
    <scope>NUCLEOTIDE SEQUENCE</scope>
    <source>
        <strain evidence="3">KCTC 42651</strain>
    </source>
</reference>
<feature type="chain" id="PRO_5036746479" description="SPOR domain-containing protein" evidence="2">
    <location>
        <begin position="20"/>
        <end position="276"/>
    </location>
</feature>
<evidence type="ECO:0000313" key="4">
    <source>
        <dbReference type="Proteomes" id="UP000630353"/>
    </source>
</evidence>
<reference evidence="3" key="2">
    <citation type="submission" date="2020-09" db="EMBL/GenBank/DDBJ databases">
        <authorList>
            <person name="Sun Q."/>
            <person name="Kim S."/>
        </authorList>
    </citation>
    <scope>NUCLEOTIDE SEQUENCE</scope>
    <source>
        <strain evidence="3">KCTC 42651</strain>
    </source>
</reference>
<gene>
    <name evidence="3" type="ORF">GCM10017083_35550</name>
</gene>
<evidence type="ECO:0000256" key="2">
    <source>
        <dbReference type="SAM" id="SignalP"/>
    </source>
</evidence>